<reference evidence="2 3" key="1">
    <citation type="submission" date="2021-06" db="EMBL/GenBank/DDBJ databases">
        <title>A haploid diamondback moth (Plutella xylostella L.) genome assembly resolves 31 chromosomes and identifies a diamide resistance mutation.</title>
        <authorList>
            <person name="Ward C.M."/>
            <person name="Perry K.D."/>
            <person name="Baker G."/>
            <person name="Powis K."/>
            <person name="Heckel D.G."/>
            <person name="Baxter S.W."/>
        </authorList>
    </citation>
    <scope>NUCLEOTIDE SEQUENCE [LARGE SCALE GENOMIC DNA]</scope>
    <source>
        <strain evidence="2 3">LV</strain>
        <tissue evidence="2">Single pupa</tissue>
    </source>
</reference>
<feature type="compositionally biased region" description="Polar residues" evidence="1">
    <location>
        <begin position="1"/>
        <end position="20"/>
    </location>
</feature>
<proteinExistence type="predicted"/>
<name>A0ABQ7Q1N8_PLUXY</name>
<evidence type="ECO:0000313" key="2">
    <source>
        <dbReference type="EMBL" id="KAG7298639.1"/>
    </source>
</evidence>
<dbReference type="EMBL" id="JAHIBW010000024">
    <property type="protein sequence ID" value="KAG7298639.1"/>
    <property type="molecule type" value="Genomic_DNA"/>
</dbReference>
<evidence type="ECO:0000256" key="1">
    <source>
        <dbReference type="SAM" id="MobiDB-lite"/>
    </source>
</evidence>
<protein>
    <submittedName>
        <fullName evidence="2">Uncharacterized protein</fullName>
    </submittedName>
</protein>
<keyword evidence="3" id="KW-1185">Reference proteome</keyword>
<organism evidence="2 3">
    <name type="scientific">Plutella xylostella</name>
    <name type="common">Diamondback moth</name>
    <name type="synonym">Plutella maculipennis</name>
    <dbReference type="NCBI Taxonomy" id="51655"/>
    <lineage>
        <taxon>Eukaryota</taxon>
        <taxon>Metazoa</taxon>
        <taxon>Ecdysozoa</taxon>
        <taxon>Arthropoda</taxon>
        <taxon>Hexapoda</taxon>
        <taxon>Insecta</taxon>
        <taxon>Pterygota</taxon>
        <taxon>Neoptera</taxon>
        <taxon>Endopterygota</taxon>
        <taxon>Lepidoptera</taxon>
        <taxon>Glossata</taxon>
        <taxon>Ditrysia</taxon>
        <taxon>Yponomeutoidea</taxon>
        <taxon>Plutellidae</taxon>
        <taxon>Plutella</taxon>
    </lineage>
</organism>
<evidence type="ECO:0000313" key="3">
    <source>
        <dbReference type="Proteomes" id="UP000823941"/>
    </source>
</evidence>
<feature type="region of interest" description="Disordered" evidence="1">
    <location>
        <begin position="1"/>
        <end position="27"/>
    </location>
</feature>
<sequence length="164" mass="17851">MLTPLESCTGTRGASPTTPVADSEESVPLARTLPFSFPPVRCTDWPSAALVETIASAHCLKRSAKYKGRPFWLENQSQLSSHREHQPQEASRNLKKPQALSRSLKLLRGKAGQTSGPLQRPPPRHPSQLLGLPRPRGISDSRDPAESATPADTAEPPPQLTSHR</sequence>
<dbReference type="Proteomes" id="UP000823941">
    <property type="component" value="Chromosome 24"/>
</dbReference>
<comment type="caution">
    <text evidence="2">The sequence shown here is derived from an EMBL/GenBank/DDBJ whole genome shotgun (WGS) entry which is preliminary data.</text>
</comment>
<feature type="region of interest" description="Disordered" evidence="1">
    <location>
        <begin position="77"/>
        <end position="164"/>
    </location>
</feature>
<accession>A0ABQ7Q1N8</accession>
<feature type="compositionally biased region" description="Pro residues" evidence="1">
    <location>
        <begin position="155"/>
        <end position="164"/>
    </location>
</feature>
<gene>
    <name evidence="2" type="ORF">JYU34_018292</name>
</gene>